<evidence type="ECO:0000313" key="5">
    <source>
        <dbReference type="Proteomes" id="UP000728032"/>
    </source>
</evidence>
<organism evidence="4">
    <name type="scientific">Oppiella nova</name>
    <dbReference type="NCBI Taxonomy" id="334625"/>
    <lineage>
        <taxon>Eukaryota</taxon>
        <taxon>Metazoa</taxon>
        <taxon>Ecdysozoa</taxon>
        <taxon>Arthropoda</taxon>
        <taxon>Chelicerata</taxon>
        <taxon>Arachnida</taxon>
        <taxon>Acari</taxon>
        <taxon>Acariformes</taxon>
        <taxon>Sarcoptiformes</taxon>
        <taxon>Oribatida</taxon>
        <taxon>Brachypylina</taxon>
        <taxon>Oppioidea</taxon>
        <taxon>Oppiidae</taxon>
        <taxon>Oppiella</taxon>
    </lineage>
</organism>
<dbReference type="EMBL" id="OC915246">
    <property type="protein sequence ID" value="CAD7639470.1"/>
    <property type="molecule type" value="Genomic_DNA"/>
</dbReference>
<dbReference type="Pfam" id="PF07517">
    <property type="entry name" value="SecA_DEAD"/>
    <property type="match status" value="1"/>
</dbReference>
<keyword evidence="1" id="KW-0813">Transport</keyword>
<dbReference type="Proteomes" id="UP000728032">
    <property type="component" value="Unassembled WGS sequence"/>
</dbReference>
<proteinExistence type="predicted"/>
<keyword evidence="1" id="KW-0653">Protein transport</keyword>
<dbReference type="InterPro" id="IPR011115">
    <property type="entry name" value="SecA_DEAD"/>
</dbReference>
<dbReference type="GO" id="GO:0006605">
    <property type="term" value="P:protein targeting"/>
    <property type="evidence" value="ECO:0007669"/>
    <property type="project" value="InterPro"/>
</dbReference>
<dbReference type="Gene3D" id="3.40.50.300">
    <property type="entry name" value="P-loop containing nucleotide triphosphate hydrolases"/>
    <property type="match status" value="2"/>
</dbReference>
<accession>A0A7R9LFG2</accession>
<keyword evidence="5" id="KW-1185">Reference proteome</keyword>
<evidence type="ECO:0000256" key="1">
    <source>
        <dbReference type="ARBA" id="ARBA00022927"/>
    </source>
</evidence>
<dbReference type="InterPro" id="IPR027417">
    <property type="entry name" value="P-loop_NTPase"/>
</dbReference>
<dbReference type="AlphaFoldDB" id="A0A7R9LFG2"/>
<dbReference type="PROSITE" id="PS51196">
    <property type="entry name" value="SECA_MOTOR_DEAD"/>
    <property type="match status" value="1"/>
</dbReference>
<evidence type="ECO:0000259" key="3">
    <source>
        <dbReference type="PROSITE" id="PS51196"/>
    </source>
</evidence>
<feature type="domain" description="SecA family profile" evidence="3">
    <location>
        <begin position="1"/>
        <end position="385"/>
    </location>
</feature>
<protein>
    <recommendedName>
        <fullName evidence="3">SecA family profile domain-containing protein</fullName>
    </recommendedName>
</protein>
<evidence type="ECO:0000256" key="2">
    <source>
        <dbReference type="ARBA" id="ARBA00023010"/>
    </source>
</evidence>
<dbReference type="InterPro" id="IPR036670">
    <property type="entry name" value="SecA_X-link_sf"/>
</dbReference>
<dbReference type="GO" id="GO:0016020">
    <property type="term" value="C:membrane"/>
    <property type="evidence" value="ECO:0007669"/>
    <property type="project" value="InterPro"/>
</dbReference>
<dbReference type="PANTHER" id="PTHR30612">
    <property type="entry name" value="SECA INNER MEMBRANE COMPONENT OF SEC PROTEIN SECRETION SYSTEM"/>
    <property type="match status" value="1"/>
</dbReference>
<dbReference type="InterPro" id="IPR014018">
    <property type="entry name" value="SecA_motor_DEAD"/>
</dbReference>
<dbReference type="SUPFAM" id="SSF52540">
    <property type="entry name" value="P-loop containing nucleoside triphosphate hydrolases"/>
    <property type="match status" value="1"/>
</dbReference>
<sequence length="385" mass="43942">MISVQEPVPKNIETIVFPKKWENKWAKEIHEWASNSKGKLCQIQTGEGYGTRAGREFCTVILDEADSMLVDNGRHIAKLANPFPGMESLRYVYIKIWQELHKAEQELTSEPLITGVNRIAIIKDKIKASNPIDTIVIPKYLKTYAVKQLDKWIENALYAKYACHENQQYIIKFKNGEGTIIPLDYLNTGVNLNNTVWPYGLHQFLQLKHNLHLTTETLTNSHVSNMHYIKKYGNNIFGMTDHGEIPTYKEKRFTELPGVIVQDSNWLDSIILEILEQTNLNKAVLIICETIQDVKIIKQNLELFKSLDQNNLDTDTINTIKTYVDEDDAKITKVKINSREIIIATNIAGRGTDLEITEGLKQYGGLHKIKHSDVQLGKVILAVDD</sequence>
<dbReference type="PANTHER" id="PTHR30612:SF0">
    <property type="entry name" value="CHLOROPLAST PROTEIN-TRANSPORTING ATPASE"/>
    <property type="match status" value="1"/>
</dbReference>
<dbReference type="GO" id="GO:0017038">
    <property type="term" value="P:protein import"/>
    <property type="evidence" value="ECO:0007669"/>
    <property type="project" value="InterPro"/>
</dbReference>
<dbReference type="GO" id="GO:0005524">
    <property type="term" value="F:ATP binding"/>
    <property type="evidence" value="ECO:0007669"/>
    <property type="project" value="InterPro"/>
</dbReference>
<dbReference type="SUPFAM" id="SSF81767">
    <property type="entry name" value="Pre-protein crosslinking domain of SecA"/>
    <property type="match status" value="1"/>
</dbReference>
<reference evidence="4" key="1">
    <citation type="submission" date="2020-11" db="EMBL/GenBank/DDBJ databases">
        <authorList>
            <person name="Tran Van P."/>
        </authorList>
    </citation>
    <scope>NUCLEOTIDE SEQUENCE</scope>
</reference>
<gene>
    <name evidence="4" type="ORF">ONB1V03_LOCUS1998</name>
</gene>
<dbReference type="Gene3D" id="3.90.1440.10">
    <property type="entry name" value="SecA, preprotein cross-linking domain"/>
    <property type="match status" value="1"/>
</dbReference>
<dbReference type="GO" id="GO:0006886">
    <property type="term" value="P:intracellular protein transport"/>
    <property type="evidence" value="ECO:0007669"/>
    <property type="project" value="InterPro"/>
</dbReference>
<dbReference type="InterPro" id="IPR000185">
    <property type="entry name" value="SecA"/>
</dbReference>
<name>A0A7R9LFG2_9ACAR</name>
<dbReference type="EMBL" id="CAJPVJ010000421">
    <property type="protein sequence ID" value="CAG2162405.1"/>
    <property type="molecule type" value="Genomic_DNA"/>
</dbReference>
<dbReference type="OrthoDB" id="6705716at2759"/>
<evidence type="ECO:0000313" key="4">
    <source>
        <dbReference type="EMBL" id="CAD7639470.1"/>
    </source>
</evidence>
<keyword evidence="2" id="KW-0811">Translocation</keyword>